<dbReference type="EMBL" id="CP007268">
    <property type="protein sequence ID" value="AHK80518.1"/>
    <property type="molecule type" value="Genomic_DNA"/>
</dbReference>
<keyword evidence="3" id="KW-1185">Reference proteome</keyword>
<dbReference type="HOGENOM" id="CLU_2682689_0_0_6"/>
<dbReference type="SUPFAM" id="SSF56672">
    <property type="entry name" value="DNA/RNA polymerases"/>
    <property type="match status" value="1"/>
</dbReference>
<accession>W8KMX0</accession>
<dbReference type="InterPro" id="IPR001126">
    <property type="entry name" value="UmuC"/>
</dbReference>
<dbReference type="Gene3D" id="3.40.1170.60">
    <property type="match status" value="1"/>
</dbReference>
<proteinExistence type="predicted"/>
<gene>
    <name evidence="2" type="ORF">M911_16825</name>
</gene>
<dbReference type="GO" id="GO:0006281">
    <property type="term" value="P:DNA repair"/>
    <property type="evidence" value="ECO:0007669"/>
    <property type="project" value="InterPro"/>
</dbReference>
<dbReference type="PATRIC" id="fig|1354791.3.peg.688"/>
<organism evidence="2 3">
    <name type="scientific">Ectothiorhodospira haloalkaliphila</name>
    <dbReference type="NCBI Taxonomy" id="421628"/>
    <lineage>
        <taxon>Bacteria</taxon>
        <taxon>Pseudomonadati</taxon>
        <taxon>Pseudomonadota</taxon>
        <taxon>Gammaproteobacteria</taxon>
        <taxon>Chromatiales</taxon>
        <taxon>Ectothiorhodospiraceae</taxon>
        <taxon>Ectothiorhodospira</taxon>
    </lineage>
</organism>
<name>W8KMX0_9GAMM</name>
<dbReference type="KEGG" id="hhc:M911_16825"/>
<reference evidence="2 3" key="1">
    <citation type="journal article" date="2014" name="J Genomics">
        <title>Draft Genome Sequence of the Extremely Halophilic Phototrophic Purple Sulfur Bacterium Halorhodospira halochloris.</title>
        <authorList>
            <person name="Singh K.S."/>
            <person name="Kirksey J."/>
            <person name="Hoff W.D."/>
            <person name="Deole R."/>
        </authorList>
    </citation>
    <scope>NUCLEOTIDE SEQUENCE [LARGE SCALE GENOMIC DNA]</scope>
    <source>
        <strain evidence="2 3">A</strain>
    </source>
</reference>
<evidence type="ECO:0000313" key="3">
    <source>
        <dbReference type="Proteomes" id="UP000019442"/>
    </source>
</evidence>
<evidence type="ECO:0000259" key="1">
    <source>
        <dbReference type="PROSITE" id="PS50173"/>
    </source>
</evidence>
<sequence length="74" mass="8179">MDAFYASVELLRYPQLQGQPLVVGGRRVLFPRLFHAPFPTQILATGRVFSRIMPSGGRFLEGERMREAGGASLG</sequence>
<dbReference type="InterPro" id="IPR043502">
    <property type="entry name" value="DNA/RNA_pol_sf"/>
</dbReference>
<dbReference type="Proteomes" id="UP000019442">
    <property type="component" value="Chromosome"/>
</dbReference>
<dbReference type="AlphaFoldDB" id="W8KMX0"/>
<dbReference type="PROSITE" id="PS50173">
    <property type="entry name" value="UMUC"/>
    <property type="match status" value="1"/>
</dbReference>
<dbReference type="Pfam" id="PF00817">
    <property type="entry name" value="IMS"/>
    <property type="match status" value="1"/>
</dbReference>
<feature type="domain" description="UmuC" evidence="1">
    <location>
        <begin position="1"/>
        <end position="26"/>
    </location>
</feature>
<reference evidence="3" key="2">
    <citation type="submission" date="2014-02" db="EMBL/GenBank/DDBJ databases">
        <title>Draft Genome Sequence of extremely halophilic bacteria Halorhodospira halochloris.</title>
        <authorList>
            <person name="Singh K.S."/>
        </authorList>
    </citation>
    <scope>NUCLEOTIDE SEQUENCE [LARGE SCALE GENOMIC DNA]</scope>
    <source>
        <strain evidence="3">A</strain>
    </source>
</reference>
<protein>
    <recommendedName>
        <fullName evidence="1">UmuC domain-containing protein</fullName>
    </recommendedName>
</protein>
<evidence type="ECO:0000313" key="2">
    <source>
        <dbReference type="EMBL" id="AHK80518.1"/>
    </source>
</evidence>